<evidence type="ECO:0000256" key="1">
    <source>
        <dbReference type="SAM" id="MobiDB-lite"/>
    </source>
</evidence>
<reference evidence="3" key="1">
    <citation type="journal article" date="2015" name="Nat. Genet.">
        <title>The genome and transcriptome of the zoonotic hookworm Ancylostoma ceylanicum identify infection-specific gene families.</title>
        <authorList>
            <person name="Schwarz E.M."/>
            <person name="Hu Y."/>
            <person name="Antoshechkin I."/>
            <person name="Miller M.M."/>
            <person name="Sternberg P.W."/>
            <person name="Aroian R.V."/>
        </authorList>
    </citation>
    <scope>NUCLEOTIDE SEQUENCE</scope>
    <source>
        <strain evidence="3">HY135</strain>
    </source>
</reference>
<dbReference type="OrthoDB" id="420187at2759"/>
<proteinExistence type="predicted"/>
<organism evidence="2 3">
    <name type="scientific">Ancylostoma ceylanicum</name>
    <dbReference type="NCBI Taxonomy" id="53326"/>
    <lineage>
        <taxon>Eukaryota</taxon>
        <taxon>Metazoa</taxon>
        <taxon>Ecdysozoa</taxon>
        <taxon>Nematoda</taxon>
        <taxon>Chromadorea</taxon>
        <taxon>Rhabditida</taxon>
        <taxon>Rhabditina</taxon>
        <taxon>Rhabditomorpha</taxon>
        <taxon>Strongyloidea</taxon>
        <taxon>Ancylostomatidae</taxon>
        <taxon>Ancylostomatinae</taxon>
        <taxon>Ancylostoma</taxon>
    </lineage>
</organism>
<name>A0A016S700_9BILA</name>
<dbReference type="AlphaFoldDB" id="A0A016S700"/>
<evidence type="ECO:0000313" key="3">
    <source>
        <dbReference type="Proteomes" id="UP000024635"/>
    </source>
</evidence>
<feature type="region of interest" description="Disordered" evidence="1">
    <location>
        <begin position="74"/>
        <end position="108"/>
    </location>
</feature>
<gene>
    <name evidence="2" type="primary">Acey_s0282.g1266</name>
    <name evidence="2" type="ORF">Y032_0282g1266</name>
</gene>
<protein>
    <submittedName>
        <fullName evidence="2">Uncharacterized protein</fullName>
    </submittedName>
</protein>
<comment type="caution">
    <text evidence="2">The sequence shown here is derived from an EMBL/GenBank/DDBJ whole genome shotgun (WGS) entry which is preliminary data.</text>
</comment>
<feature type="compositionally biased region" description="Polar residues" evidence="1">
    <location>
        <begin position="92"/>
        <end position="101"/>
    </location>
</feature>
<evidence type="ECO:0000313" key="2">
    <source>
        <dbReference type="EMBL" id="EYB86246.1"/>
    </source>
</evidence>
<accession>A0A016S700</accession>
<dbReference type="Proteomes" id="UP000024635">
    <property type="component" value="Unassembled WGS sequence"/>
</dbReference>
<dbReference type="EMBL" id="JARK01001618">
    <property type="protein sequence ID" value="EYB86246.1"/>
    <property type="molecule type" value="Genomic_DNA"/>
</dbReference>
<sequence length="170" mass="18561">MMSTVDISSMLCEKILEAKIFFPKLLVTMANNTDEAMAKCNGSDVELPFLSGDEDAICELIMEEDTADDECQYPEMNASKTTGDDCGDATGASKSRSSSLCVSPGTADSSSFLSDALDELDELELEISPSRKVSLSDAKPNPNDSGNRYVRYIFLRMLEVSYETCSLSRE</sequence>
<keyword evidence="3" id="KW-1185">Reference proteome</keyword>